<accession>A0AAD8YJ01</accession>
<evidence type="ECO:0000256" key="6">
    <source>
        <dbReference type="SAM" id="Phobius"/>
    </source>
</evidence>
<reference evidence="7" key="1">
    <citation type="submission" date="2023-06" db="EMBL/GenBank/DDBJ databases">
        <title>Survivors Of The Sea: Transcriptome response of Skeletonema marinoi to long-term dormancy.</title>
        <authorList>
            <person name="Pinder M.I.M."/>
            <person name="Kourtchenko O."/>
            <person name="Robertson E.K."/>
            <person name="Larsson T."/>
            <person name="Maumus F."/>
            <person name="Osuna-Cruz C.M."/>
            <person name="Vancaester E."/>
            <person name="Stenow R."/>
            <person name="Vandepoele K."/>
            <person name="Ploug H."/>
            <person name="Bruchert V."/>
            <person name="Godhe A."/>
            <person name="Topel M."/>
        </authorList>
    </citation>
    <scope>NUCLEOTIDE SEQUENCE</scope>
    <source>
        <strain evidence="7">R05AC</strain>
    </source>
</reference>
<evidence type="ECO:0000256" key="1">
    <source>
        <dbReference type="ARBA" id="ARBA00004141"/>
    </source>
</evidence>
<dbReference type="Proteomes" id="UP001224775">
    <property type="component" value="Unassembled WGS sequence"/>
</dbReference>
<keyword evidence="2 6" id="KW-0812">Transmembrane</keyword>
<dbReference type="GO" id="GO:0004930">
    <property type="term" value="F:G protein-coupled receptor activity"/>
    <property type="evidence" value="ECO:0007669"/>
    <property type="project" value="TreeGrafter"/>
</dbReference>
<name>A0AAD8YJ01_9STRA</name>
<dbReference type="EMBL" id="JATAAI010000003">
    <property type="protein sequence ID" value="KAK1747188.1"/>
    <property type="molecule type" value="Genomic_DNA"/>
</dbReference>
<evidence type="ECO:0000256" key="2">
    <source>
        <dbReference type="ARBA" id="ARBA00022692"/>
    </source>
</evidence>
<evidence type="ECO:0000313" key="8">
    <source>
        <dbReference type="Proteomes" id="UP001224775"/>
    </source>
</evidence>
<protein>
    <submittedName>
        <fullName evidence="7">Uncharacterized protein</fullName>
    </submittedName>
</protein>
<gene>
    <name evidence="7" type="ORF">QTG54_002532</name>
</gene>
<keyword evidence="3 6" id="KW-1133">Transmembrane helix</keyword>
<dbReference type="SUPFAM" id="SSF81321">
    <property type="entry name" value="Family A G protein-coupled receptor-like"/>
    <property type="match status" value="1"/>
</dbReference>
<keyword evidence="4 6" id="KW-0472">Membrane</keyword>
<feature type="transmembrane region" description="Helical" evidence="6">
    <location>
        <begin position="136"/>
        <end position="157"/>
    </location>
</feature>
<evidence type="ECO:0000313" key="7">
    <source>
        <dbReference type="EMBL" id="KAK1747188.1"/>
    </source>
</evidence>
<dbReference type="PANTHER" id="PTHR23112">
    <property type="entry name" value="G PROTEIN-COUPLED RECEPTOR 157-RELATED"/>
    <property type="match status" value="1"/>
</dbReference>
<dbReference type="AlphaFoldDB" id="A0AAD8YJ01"/>
<feature type="transmembrane region" description="Helical" evidence="6">
    <location>
        <begin position="45"/>
        <end position="68"/>
    </location>
</feature>
<dbReference type="GO" id="GO:0007189">
    <property type="term" value="P:adenylate cyclase-activating G protein-coupled receptor signaling pathway"/>
    <property type="evidence" value="ECO:0007669"/>
    <property type="project" value="TreeGrafter"/>
</dbReference>
<dbReference type="GO" id="GO:0005886">
    <property type="term" value="C:plasma membrane"/>
    <property type="evidence" value="ECO:0007669"/>
    <property type="project" value="TreeGrafter"/>
</dbReference>
<feature type="transmembrane region" description="Helical" evidence="6">
    <location>
        <begin position="279"/>
        <end position="301"/>
    </location>
</feature>
<dbReference type="PANTHER" id="PTHR23112:SF0">
    <property type="entry name" value="TRANSMEMBRANE PROTEIN 116"/>
    <property type="match status" value="1"/>
</dbReference>
<evidence type="ECO:0000256" key="3">
    <source>
        <dbReference type="ARBA" id="ARBA00022989"/>
    </source>
</evidence>
<dbReference type="Gene3D" id="1.20.1070.10">
    <property type="entry name" value="Rhodopsin 7-helix transmembrane proteins"/>
    <property type="match status" value="1"/>
</dbReference>
<comment type="subcellular location">
    <subcellularLocation>
        <location evidence="1">Membrane</location>
        <topology evidence="1">Multi-pass membrane protein</topology>
    </subcellularLocation>
</comment>
<evidence type="ECO:0000256" key="4">
    <source>
        <dbReference type="ARBA" id="ARBA00023136"/>
    </source>
</evidence>
<feature type="transmembrane region" description="Helical" evidence="6">
    <location>
        <begin position="94"/>
        <end position="116"/>
    </location>
</feature>
<sequence length="362" mass="40442">MPSFPIETSLHILLKIGGAISCISSFLLARHILKKKWAGMSLQSMMLLGISVMDVIGSFFGYVMGLWMSGEGIYYIQSGPLIAGDTQTCTAQGFILTFAFTYFLTAYAGLGALYYLMVRRGWSKNQLKSNKIRAAFLLPPVIAALLTSVPPLFYQMYNPSLFYCTLNQYPNNCENIPDVPCTRGENALIVQRATLIYALVCNLVVIVFMVLLIFSVYSQEKKSDKYLFKGQEKHRDNTTSTAWQGVRYAGALTIPYLPLYVFLGYMLHHRAMGNGSLVFWLYLNAILTPLLGFNNACVYFYPRYKAYRKSNEDKSKFRCVSDTLGIGLPWKSSWTSGANSDSNLTEPLVDDSGDGGRSGHVI</sequence>
<feature type="transmembrane region" description="Helical" evidence="6">
    <location>
        <begin position="248"/>
        <end position="267"/>
    </location>
</feature>
<proteinExistence type="predicted"/>
<feature type="region of interest" description="Disordered" evidence="5">
    <location>
        <begin position="337"/>
        <end position="362"/>
    </location>
</feature>
<feature type="transmembrane region" description="Helical" evidence="6">
    <location>
        <begin position="12"/>
        <end position="33"/>
    </location>
</feature>
<comment type="caution">
    <text evidence="7">The sequence shown here is derived from an EMBL/GenBank/DDBJ whole genome shotgun (WGS) entry which is preliminary data.</text>
</comment>
<evidence type="ECO:0000256" key="5">
    <source>
        <dbReference type="SAM" id="MobiDB-lite"/>
    </source>
</evidence>
<feature type="transmembrane region" description="Helical" evidence="6">
    <location>
        <begin position="195"/>
        <end position="217"/>
    </location>
</feature>
<organism evidence="7 8">
    <name type="scientific">Skeletonema marinoi</name>
    <dbReference type="NCBI Taxonomy" id="267567"/>
    <lineage>
        <taxon>Eukaryota</taxon>
        <taxon>Sar</taxon>
        <taxon>Stramenopiles</taxon>
        <taxon>Ochrophyta</taxon>
        <taxon>Bacillariophyta</taxon>
        <taxon>Coscinodiscophyceae</taxon>
        <taxon>Thalassiosirophycidae</taxon>
        <taxon>Thalassiosirales</taxon>
        <taxon>Skeletonemataceae</taxon>
        <taxon>Skeletonema</taxon>
        <taxon>Skeletonema marinoi-dohrnii complex</taxon>
    </lineage>
</organism>
<keyword evidence="8" id="KW-1185">Reference proteome</keyword>